<dbReference type="Proteomes" id="UP001367508">
    <property type="component" value="Unassembled WGS sequence"/>
</dbReference>
<sequence>MHGSWIINYKVAQLKWLSIWPTTPGLRLRAPYPAIHFGFSTWWAKWLTPMHACQAITLQFCLILISQRGGLLMPIRSLIKPNSANGLSQRWPRHLHFPIRPHPA</sequence>
<evidence type="ECO:0000313" key="2">
    <source>
        <dbReference type="Proteomes" id="UP001367508"/>
    </source>
</evidence>
<accession>A0AAN9ME06</accession>
<reference evidence="1 2" key="1">
    <citation type="submission" date="2024-01" db="EMBL/GenBank/DDBJ databases">
        <title>The genomes of 5 underutilized Papilionoideae crops provide insights into root nodulation and disease resistanc.</title>
        <authorList>
            <person name="Jiang F."/>
        </authorList>
    </citation>
    <scope>NUCLEOTIDE SEQUENCE [LARGE SCALE GENOMIC DNA]</scope>
    <source>
        <strain evidence="1">LVBAO_FW01</strain>
        <tissue evidence="1">Leaves</tissue>
    </source>
</reference>
<protein>
    <submittedName>
        <fullName evidence="1">Uncharacterized protein</fullName>
    </submittedName>
</protein>
<dbReference type="AlphaFoldDB" id="A0AAN9ME06"/>
<organism evidence="1 2">
    <name type="scientific">Canavalia gladiata</name>
    <name type="common">Sword bean</name>
    <name type="synonym">Dolichos gladiatus</name>
    <dbReference type="NCBI Taxonomy" id="3824"/>
    <lineage>
        <taxon>Eukaryota</taxon>
        <taxon>Viridiplantae</taxon>
        <taxon>Streptophyta</taxon>
        <taxon>Embryophyta</taxon>
        <taxon>Tracheophyta</taxon>
        <taxon>Spermatophyta</taxon>
        <taxon>Magnoliopsida</taxon>
        <taxon>eudicotyledons</taxon>
        <taxon>Gunneridae</taxon>
        <taxon>Pentapetalae</taxon>
        <taxon>rosids</taxon>
        <taxon>fabids</taxon>
        <taxon>Fabales</taxon>
        <taxon>Fabaceae</taxon>
        <taxon>Papilionoideae</taxon>
        <taxon>50 kb inversion clade</taxon>
        <taxon>NPAAA clade</taxon>
        <taxon>indigoferoid/millettioid clade</taxon>
        <taxon>Phaseoleae</taxon>
        <taxon>Canavalia</taxon>
    </lineage>
</organism>
<name>A0AAN9ME06_CANGL</name>
<gene>
    <name evidence="1" type="ORF">VNO77_08398</name>
</gene>
<evidence type="ECO:0000313" key="1">
    <source>
        <dbReference type="EMBL" id="KAK7350173.1"/>
    </source>
</evidence>
<comment type="caution">
    <text evidence="1">The sequence shown here is derived from an EMBL/GenBank/DDBJ whole genome shotgun (WGS) entry which is preliminary data.</text>
</comment>
<dbReference type="EMBL" id="JAYMYQ010000002">
    <property type="protein sequence ID" value="KAK7350173.1"/>
    <property type="molecule type" value="Genomic_DNA"/>
</dbReference>
<proteinExistence type="predicted"/>
<keyword evidence="2" id="KW-1185">Reference proteome</keyword>